<name>A0A9P5VM92_9FUNG</name>
<evidence type="ECO:0000256" key="2">
    <source>
        <dbReference type="SAM" id="MobiDB-lite"/>
    </source>
</evidence>
<accession>A0A9P5VM92</accession>
<evidence type="ECO:0000256" key="1">
    <source>
        <dbReference type="PROSITE-ProRule" id="PRU00325"/>
    </source>
</evidence>
<feature type="compositionally biased region" description="Basic and acidic residues" evidence="2">
    <location>
        <begin position="38"/>
        <end position="48"/>
    </location>
</feature>
<dbReference type="InterPro" id="IPR007527">
    <property type="entry name" value="Znf_SWIM"/>
</dbReference>
<dbReference type="EMBL" id="JAAAUY010000289">
    <property type="protein sequence ID" value="KAF9331986.1"/>
    <property type="molecule type" value="Genomic_DNA"/>
</dbReference>
<evidence type="ECO:0000313" key="4">
    <source>
        <dbReference type="EMBL" id="KAF9331986.1"/>
    </source>
</evidence>
<comment type="caution">
    <text evidence="4">The sequence shown here is derived from an EMBL/GenBank/DDBJ whole genome shotgun (WGS) entry which is preliminary data.</text>
</comment>
<dbReference type="Pfam" id="PF04434">
    <property type="entry name" value="SWIM"/>
    <property type="match status" value="1"/>
</dbReference>
<dbReference type="PROSITE" id="PS50966">
    <property type="entry name" value="ZF_SWIM"/>
    <property type="match status" value="1"/>
</dbReference>
<feature type="compositionally biased region" description="Polar residues" evidence="2">
    <location>
        <begin position="406"/>
        <end position="419"/>
    </location>
</feature>
<proteinExistence type="predicted"/>
<feature type="domain" description="SWIM-type" evidence="3">
    <location>
        <begin position="332"/>
        <end position="369"/>
    </location>
</feature>
<feature type="region of interest" description="Disordered" evidence="2">
    <location>
        <begin position="406"/>
        <end position="483"/>
    </location>
</feature>
<organism evidence="4 5">
    <name type="scientific">Podila minutissima</name>
    <dbReference type="NCBI Taxonomy" id="64525"/>
    <lineage>
        <taxon>Eukaryota</taxon>
        <taxon>Fungi</taxon>
        <taxon>Fungi incertae sedis</taxon>
        <taxon>Mucoromycota</taxon>
        <taxon>Mortierellomycotina</taxon>
        <taxon>Mortierellomycetes</taxon>
        <taxon>Mortierellales</taxon>
        <taxon>Mortierellaceae</taxon>
        <taxon>Podila</taxon>
    </lineage>
</organism>
<protein>
    <recommendedName>
        <fullName evidence="3">SWIM-type domain-containing protein</fullName>
    </recommendedName>
</protein>
<dbReference type="Proteomes" id="UP000696485">
    <property type="component" value="Unassembled WGS sequence"/>
</dbReference>
<evidence type="ECO:0000313" key="5">
    <source>
        <dbReference type="Proteomes" id="UP000696485"/>
    </source>
</evidence>
<evidence type="ECO:0000259" key="3">
    <source>
        <dbReference type="PROSITE" id="PS50966"/>
    </source>
</evidence>
<gene>
    <name evidence="4" type="ORF">BG006_005135</name>
</gene>
<keyword evidence="1" id="KW-0862">Zinc</keyword>
<keyword evidence="1" id="KW-0863">Zinc-finger</keyword>
<reference evidence="4" key="1">
    <citation type="journal article" date="2020" name="Fungal Divers.">
        <title>Resolving the Mortierellaceae phylogeny through synthesis of multi-gene phylogenetics and phylogenomics.</title>
        <authorList>
            <person name="Vandepol N."/>
            <person name="Liber J."/>
            <person name="Desiro A."/>
            <person name="Na H."/>
            <person name="Kennedy M."/>
            <person name="Barry K."/>
            <person name="Grigoriev I.V."/>
            <person name="Miller A.N."/>
            <person name="O'Donnell K."/>
            <person name="Stajich J.E."/>
            <person name="Bonito G."/>
        </authorList>
    </citation>
    <scope>NUCLEOTIDE SEQUENCE</scope>
    <source>
        <strain evidence="4">NVP1</strain>
    </source>
</reference>
<keyword evidence="5" id="KW-1185">Reference proteome</keyword>
<feature type="region of interest" description="Disordered" evidence="2">
    <location>
        <begin position="1"/>
        <end position="48"/>
    </location>
</feature>
<dbReference type="AlphaFoldDB" id="A0A9P5VM92"/>
<keyword evidence="1" id="KW-0479">Metal-binding</keyword>
<feature type="compositionally biased region" description="Low complexity" evidence="2">
    <location>
        <begin position="466"/>
        <end position="477"/>
    </location>
</feature>
<sequence length="555" mass="62278">MQMLGLTAEQISPDDNGDYGSGAELSNDAVEVDDSDRESDWNAEAEKDRDSRKSASLWMDTLAAEECFTFSDKMTAKYYAFSTPWQLEQALIYGYIVILYVRKQVYGWLNALTAHIKIKLDVVYVPKFVFASLSNIRFDALQTLFPEARAFYCNFYTASHVKGKIQSFMKTASKGNSPEAKVDTTEMMKEASRQFKEELMKEEDPVTATANLKRYRRRWKGYQFLQFLESDYSAEDKKRRWMYAIREDRVIQALARQTDRKFKKSIVGDGMTLSGHKSPSKDDNLRNYHAAKETKDAGHSSTLITRIDRSTIGVKSLMSMQPSSGISSPTMYNIVVGLNDRLIFSCSCRYFLLFRRPCKHIELVKIEYPSYTFEIEPAFAKSNFGPNPQQSRVLTQGPSATSAIEPTVQASTDTETSPASRAPCPETAPVTHFTISDPRSPSPEPRRSPPRQIQASPQYSLPDVVSPKSTSGSSGAASKRRLPDLDRGSRIIVEPARASAEVSPAAVAMIKNSLETIKTGTKDLPSRSGIEARLAIINALLDKSTRVQEKKRRLE</sequence>
<dbReference type="GO" id="GO:0008270">
    <property type="term" value="F:zinc ion binding"/>
    <property type="evidence" value="ECO:0007669"/>
    <property type="project" value="UniProtKB-KW"/>
</dbReference>